<evidence type="ECO:0000256" key="4">
    <source>
        <dbReference type="ARBA" id="ARBA00043263"/>
    </source>
</evidence>
<dbReference type="FunFam" id="2.40.30.170:FF:000010">
    <property type="entry name" value="Efflux RND transporter periplasmic adaptor subunit"/>
    <property type="match status" value="1"/>
</dbReference>
<evidence type="ECO:0000313" key="12">
    <source>
        <dbReference type="Proteomes" id="UP000321258"/>
    </source>
</evidence>
<evidence type="ECO:0000259" key="8">
    <source>
        <dbReference type="Pfam" id="PF25954"/>
    </source>
</evidence>
<dbReference type="GO" id="GO:0060003">
    <property type="term" value="P:copper ion export"/>
    <property type="evidence" value="ECO:0007669"/>
    <property type="project" value="TreeGrafter"/>
</dbReference>
<dbReference type="GO" id="GO:0022857">
    <property type="term" value="F:transmembrane transporter activity"/>
    <property type="evidence" value="ECO:0007669"/>
    <property type="project" value="InterPro"/>
</dbReference>
<dbReference type="InterPro" id="IPR058792">
    <property type="entry name" value="Beta-barrel_RND_2"/>
</dbReference>
<evidence type="ECO:0000256" key="2">
    <source>
        <dbReference type="ARBA" id="ARBA00022448"/>
    </source>
</evidence>
<feature type="region of interest" description="Disordered" evidence="6">
    <location>
        <begin position="63"/>
        <end position="112"/>
    </location>
</feature>
<keyword evidence="12" id="KW-1185">Reference proteome</keyword>
<keyword evidence="3" id="KW-0862">Zinc</keyword>
<comment type="function">
    <text evidence="5">CzcA and CzcB together would act in zinc efflux nearly as effectively as the complete czc efflux system (CzcABC). The CzcB protein is thought to funnel zinc cations to the CzcA transport protein.</text>
</comment>
<evidence type="ECO:0000259" key="10">
    <source>
        <dbReference type="Pfam" id="PF25975"/>
    </source>
</evidence>
<dbReference type="Gene3D" id="2.40.30.170">
    <property type="match status" value="1"/>
</dbReference>
<dbReference type="SUPFAM" id="SSF111369">
    <property type="entry name" value="HlyD-like secretion proteins"/>
    <property type="match status" value="1"/>
</dbReference>
<dbReference type="Pfam" id="PF25954">
    <property type="entry name" value="Beta-barrel_RND_2"/>
    <property type="match status" value="1"/>
</dbReference>
<dbReference type="GO" id="GO:0046914">
    <property type="term" value="F:transition metal ion binding"/>
    <property type="evidence" value="ECO:0007669"/>
    <property type="project" value="TreeGrafter"/>
</dbReference>
<dbReference type="InterPro" id="IPR058649">
    <property type="entry name" value="CzcB_C"/>
</dbReference>
<organism evidence="11 12">
    <name type="scientific">Methylobacterium haplocladii</name>
    <dbReference type="NCBI Taxonomy" id="1176176"/>
    <lineage>
        <taxon>Bacteria</taxon>
        <taxon>Pseudomonadati</taxon>
        <taxon>Pseudomonadota</taxon>
        <taxon>Alphaproteobacteria</taxon>
        <taxon>Hyphomicrobiales</taxon>
        <taxon>Methylobacteriaceae</taxon>
        <taxon>Methylobacterium</taxon>
    </lineage>
</organism>
<feature type="compositionally biased region" description="Basic and acidic residues" evidence="6">
    <location>
        <begin position="78"/>
        <end position="112"/>
    </location>
</feature>
<reference evidence="11 12" key="1">
    <citation type="submission" date="2019-07" db="EMBL/GenBank/DDBJ databases">
        <title>Whole genome shotgun sequence of Methylobacterium haplocladii NBRC 107714.</title>
        <authorList>
            <person name="Hosoyama A."/>
            <person name="Uohara A."/>
            <person name="Ohji S."/>
            <person name="Ichikawa N."/>
        </authorList>
    </citation>
    <scope>NUCLEOTIDE SEQUENCE [LARGE SCALE GENOMIC DNA]</scope>
    <source>
        <strain evidence="11 12">NBRC 107714</strain>
    </source>
</reference>
<evidence type="ECO:0000256" key="6">
    <source>
        <dbReference type="SAM" id="MobiDB-lite"/>
    </source>
</evidence>
<evidence type="ECO:0000256" key="1">
    <source>
        <dbReference type="ARBA" id="ARBA00009477"/>
    </source>
</evidence>
<dbReference type="Pfam" id="PF25975">
    <property type="entry name" value="CzcB_C"/>
    <property type="match status" value="1"/>
</dbReference>
<dbReference type="InterPro" id="IPR051909">
    <property type="entry name" value="MFP_Cation_Efflux"/>
</dbReference>
<evidence type="ECO:0000256" key="3">
    <source>
        <dbReference type="ARBA" id="ARBA00022833"/>
    </source>
</evidence>
<dbReference type="PANTHER" id="PTHR30097:SF4">
    <property type="entry name" value="SLR6042 PROTEIN"/>
    <property type="match status" value="1"/>
</dbReference>
<dbReference type="GO" id="GO:0046686">
    <property type="term" value="P:response to cadmium ion"/>
    <property type="evidence" value="ECO:0007669"/>
    <property type="project" value="UniProtKB-KW"/>
</dbReference>
<feature type="domain" description="CzcB-like C-terminal circularly permuted SH3-like" evidence="10">
    <location>
        <begin position="399"/>
        <end position="459"/>
    </location>
</feature>
<feature type="domain" description="CusB-like beta-barrel" evidence="8">
    <location>
        <begin position="315"/>
        <end position="390"/>
    </location>
</feature>
<dbReference type="InterPro" id="IPR006143">
    <property type="entry name" value="RND_pump_MFP"/>
</dbReference>
<sequence length="471" mass="50330">MPDMPLSAAGQPEQASMRIFLTVFLVAAGVLVGAAVPAVSDFVRGLLASAGLPPTALTFAAGPDAARSAEAPAGGAGHAEDDGHDHAKPAAKPKEGHAHGEHEHSEAEGEEGHVKMTAEQIENQDIKVARAEGGTLSRHILVPGTITPDTDRIARVPARVVGTVAEMRKRLGDDVKKGDVVAVLDSREVADAKSEYLTASVKAELEKTNFDRQQSLWDKRISAESAFLNAKAVYSEATLRQDLARQKLSALGLNAAEVAKLAKQDETTPNTSTLRQYELRAPLSGRIVERKVDVGTAVGKEGDPSDVYTVADLSTVWIELSVPTSELAKVREGANVTVTPSQEGAERHERGKVIFVSPLLNADTRAARVVVALPNKGMAWRPGTYVTAEVEIATDQVPVRVVKSALQTVEGKRVVFVRTEEGFEKREVELGRSDDDAFEVVSGLKAGEEFAVENTFLLKAELGKSEADHDH</sequence>
<dbReference type="AlphaFoldDB" id="A0A512IV42"/>
<dbReference type="InterPro" id="IPR058648">
    <property type="entry name" value="HH_CzcB-like"/>
</dbReference>
<keyword evidence="4" id="KW-0105">Cadmium resistance</keyword>
<evidence type="ECO:0000259" key="7">
    <source>
        <dbReference type="Pfam" id="PF25893"/>
    </source>
</evidence>
<dbReference type="GO" id="GO:0016020">
    <property type="term" value="C:membrane"/>
    <property type="evidence" value="ECO:0007669"/>
    <property type="project" value="InterPro"/>
</dbReference>
<dbReference type="GO" id="GO:0015679">
    <property type="term" value="P:plasma membrane copper ion transport"/>
    <property type="evidence" value="ECO:0007669"/>
    <property type="project" value="TreeGrafter"/>
</dbReference>
<dbReference type="InterPro" id="IPR058647">
    <property type="entry name" value="BSH_CzcB-like"/>
</dbReference>
<dbReference type="Pfam" id="PF25893">
    <property type="entry name" value="HH_CzcB"/>
    <property type="match status" value="1"/>
</dbReference>
<evidence type="ECO:0000259" key="9">
    <source>
        <dbReference type="Pfam" id="PF25973"/>
    </source>
</evidence>
<dbReference type="Pfam" id="PF25973">
    <property type="entry name" value="BSH_CzcB"/>
    <property type="match status" value="1"/>
</dbReference>
<dbReference type="Gene3D" id="1.10.287.470">
    <property type="entry name" value="Helix hairpin bin"/>
    <property type="match status" value="1"/>
</dbReference>
<dbReference type="Gene3D" id="2.40.50.100">
    <property type="match status" value="1"/>
</dbReference>
<dbReference type="Gene3D" id="2.40.420.20">
    <property type="match status" value="1"/>
</dbReference>
<feature type="compositionally biased region" description="Low complexity" evidence="6">
    <location>
        <begin position="63"/>
        <end position="73"/>
    </location>
</feature>
<feature type="domain" description="CzcB-like alpha-helical hairpin" evidence="7">
    <location>
        <begin position="191"/>
        <end position="250"/>
    </location>
</feature>
<dbReference type="EMBL" id="BJZT01000044">
    <property type="protein sequence ID" value="GEP01546.1"/>
    <property type="molecule type" value="Genomic_DNA"/>
</dbReference>
<evidence type="ECO:0000313" key="11">
    <source>
        <dbReference type="EMBL" id="GEP01546.1"/>
    </source>
</evidence>
<dbReference type="FunFam" id="2.40.420.20:FF:000006">
    <property type="entry name" value="RND family efflux transporter MFP subunit"/>
    <property type="match status" value="1"/>
</dbReference>
<dbReference type="Proteomes" id="UP000321258">
    <property type="component" value="Unassembled WGS sequence"/>
</dbReference>
<dbReference type="PANTHER" id="PTHR30097">
    <property type="entry name" value="CATION EFFLUX SYSTEM PROTEIN CUSB"/>
    <property type="match status" value="1"/>
</dbReference>
<evidence type="ECO:0000256" key="5">
    <source>
        <dbReference type="ARBA" id="ARBA00058766"/>
    </source>
</evidence>
<accession>A0A512IV42</accession>
<comment type="similarity">
    <text evidence="1">Belongs to the membrane fusion protein (MFP) (TC 8.A.1) family.</text>
</comment>
<protein>
    <submittedName>
        <fullName evidence="11">Secretion protein HlyD</fullName>
    </submittedName>
</protein>
<feature type="domain" description="CzcB-like barrel-sandwich hybrid" evidence="9">
    <location>
        <begin position="152"/>
        <end position="312"/>
    </location>
</feature>
<comment type="caution">
    <text evidence="11">The sequence shown here is derived from an EMBL/GenBank/DDBJ whole genome shotgun (WGS) entry which is preliminary data.</text>
</comment>
<dbReference type="NCBIfam" id="TIGR01730">
    <property type="entry name" value="RND_mfp"/>
    <property type="match status" value="1"/>
</dbReference>
<proteinExistence type="inferred from homology"/>
<name>A0A512IV42_9HYPH</name>
<gene>
    <name evidence="11" type="ORF">MHA02_39330</name>
</gene>
<keyword evidence="2" id="KW-0813">Transport</keyword>
<dbReference type="GO" id="GO:0030288">
    <property type="term" value="C:outer membrane-bounded periplasmic space"/>
    <property type="evidence" value="ECO:0007669"/>
    <property type="project" value="TreeGrafter"/>
</dbReference>